<keyword evidence="14" id="KW-1185">Reference proteome</keyword>
<dbReference type="GO" id="GO:0031982">
    <property type="term" value="C:vesicle"/>
    <property type="evidence" value="ECO:0007669"/>
    <property type="project" value="TreeGrafter"/>
</dbReference>
<feature type="binding site" evidence="11">
    <location>
        <position position="196"/>
    </location>
    <ligand>
        <name>Mn(2+)</name>
        <dbReference type="ChEBI" id="CHEBI:29035"/>
    </ligand>
</feature>
<keyword evidence="7 12" id="KW-1133">Transmembrane helix</keyword>
<keyword evidence="8 12" id="KW-0472">Membrane</keyword>
<comment type="caution">
    <text evidence="13">The sequence shown here is derived from an EMBL/GenBank/DDBJ whole genome shotgun (WGS) entry which is preliminary data.</text>
</comment>
<keyword evidence="5 12" id="KW-0812">Transmembrane</keyword>
<keyword evidence="3" id="KW-0328">Glycosyltransferase</keyword>
<evidence type="ECO:0000256" key="9">
    <source>
        <dbReference type="PIRSR" id="PIRSR605076-1"/>
    </source>
</evidence>
<protein>
    <submittedName>
        <fullName evidence="13">Uncharacterized protein</fullName>
    </submittedName>
</protein>
<dbReference type="GO" id="GO:0046872">
    <property type="term" value="F:metal ion binding"/>
    <property type="evidence" value="ECO:0007669"/>
    <property type="project" value="UniProtKB-KW"/>
</dbReference>
<reference evidence="14" key="1">
    <citation type="submission" date="2024-04" db="EMBL/GenBank/DDBJ databases">
        <title>Salinicola lusitanus LLJ914,a marine bacterium isolated from the Okinawa Trough.</title>
        <authorList>
            <person name="Li J."/>
        </authorList>
    </citation>
    <scope>NUCLEOTIDE SEQUENCE [LARGE SCALE GENOMIC DNA]</scope>
</reference>
<feature type="binding site" evidence="10">
    <location>
        <begin position="194"/>
        <end position="196"/>
    </location>
    <ligand>
        <name>UDP-N-acetyl-alpha-D-galactosamine</name>
        <dbReference type="ChEBI" id="CHEBI:67138"/>
    </ligand>
</feature>
<comment type="similarity">
    <text evidence="2">Belongs to the glycosyltransferase 6 family.</text>
</comment>
<feature type="transmembrane region" description="Helical" evidence="12">
    <location>
        <begin position="12"/>
        <end position="32"/>
    </location>
</feature>
<evidence type="ECO:0000256" key="11">
    <source>
        <dbReference type="PIRSR" id="PIRSR605076-3"/>
    </source>
</evidence>
<dbReference type="GO" id="GO:0016758">
    <property type="term" value="F:hexosyltransferase activity"/>
    <property type="evidence" value="ECO:0007669"/>
    <property type="project" value="InterPro"/>
</dbReference>
<keyword evidence="11" id="KW-0479">Metal-binding</keyword>
<evidence type="ECO:0000256" key="6">
    <source>
        <dbReference type="ARBA" id="ARBA00022968"/>
    </source>
</evidence>
<dbReference type="PANTHER" id="PTHR10462">
    <property type="entry name" value="GLYCOSYLTRANSFERASE-RELATED"/>
    <property type="match status" value="1"/>
</dbReference>
<dbReference type="GO" id="GO:0016020">
    <property type="term" value="C:membrane"/>
    <property type="evidence" value="ECO:0007669"/>
    <property type="project" value="UniProtKB-SubCell"/>
</dbReference>
<dbReference type="Pfam" id="PF03414">
    <property type="entry name" value="Glyco_transf_6"/>
    <property type="match status" value="1"/>
</dbReference>
<keyword evidence="4" id="KW-0808">Transferase</keyword>
<dbReference type="EMBL" id="JBBPFD010000007">
    <property type="protein sequence ID" value="KAK7919228.1"/>
    <property type="molecule type" value="Genomic_DNA"/>
</dbReference>
<evidence type="ECO:0000313" key="13">
    <source>
        <dbReference type="EMBL" id="KAK7919228.1"/>
    </source>
</evidence>
<feature type="binding site" evidence="10">
    <location>
        <position position="307"/>
    </location>
    <ligand>
        <name>an alpha-L-fucosyl-(1-&gt;2)-beta-D-galactosyl derivative</name>
        <dbReference type="ChEBI" id="CHEBI:140327"/>
    </ligand>
</feature>
<dbReference type="Gene3D" id="3.90.550.10">
    <property type="entry name" value="Spore Coat Polysaccharide Biosynthesis Protein SpsA, Chain A"/>
    <property type="match status" value="1"/>
</dbReference>
<proteinExistence type="inferred from homology"/>
<evidence type="ECO:0000256" key="7">
    <source>
        <dbReference type="ARBA" id="ARBA00022989"/>
    </source>
</evidence>
<evidence type="ECO:0000313" key="14">
    <source>
        <dbReference type="Proteomes" id="UP001460270"/>
    </source>
</evidence>
<feature type="binding site" evidence="10">
    <location>
        <begin position="103"/>
        <end position="105"/>
    </location>
    <ligand>
        <name>UDP-N-acetyl-alpha-D-galactosamine</name>
        <dbReference type="ChEBI" id="CHEBI:67138"/>
    </ligand>
</feature>
<evidence type="ECO:0000256" key="1">
    <source>
        <dbReference type="ARBA" id="ARBA00004606"/>
    </source>
</evidence>
<dbReference type="Proteomes" id="UP001460270">
    <property type="component" value="Unassembled WGS sequence"/>
</dbReference>
<dbReference type="GO" id="GO:0005975">
    <property type="term" value="P:carbohydrate metabolic process"/>
    <property type="evidence" value="ECO:0007669"/>
    <property type="project" value="InterPro"/>
</dbReference>
<feature type="active site" description="Nucleophile" evidence="9">
    <location>
        <position position="284"/>
    </location>
</feature>
<evidence type="ECO:0000256" key="8">
    <source>
        <dbReference type="ARBA" id="ARBA00023136"/>
    </source>
</evidence>
<feature type="binding site" evidence="11">
    <location>
        <position position="194"/>
    </location>
    <ligand>
        <name>Mn(2+)</name>
        <dbReference type="ChEBI" id="CHEBI:29035"/>
    </ligand>
</feature>
<sequence>MTQELLAPTSRQMISVFFLGCLILLAISTVYMSKEMYRPSSHSSTRKVTTMKELDEKLNYKSRTAVETQTAWKAPIMWEGMWDPLVYDRVHMENQSSVALTVFAIGRYLDAYLKTFLVSAEKHFMIGLPVIYYVFTDQPNKVPLIELGPHRYIRTIKVERHSRWQDICMMRMKTISDLIETELQHIFSHVFCFDVDQKFTGRFGSEALGDSVALLHAHYYKLPKNRFTYDRNPKSKAYMETGDYYYHAAVFGGNWQNVKKLADECLANIMEDKNNNVEALWHDESHLNKYFWLHKPTKLLSPEYCWDNYLNKKDILVTRLEWAVKNYEKLRTE</sequence>
<feature type="binding site" evidence="10">
    <location>
        <position position="216"/>
    </location>
    <ligand>
        <name>an alpha-L-fucosyl-(1-&gt;2)-beta-D-galactosyl derivative</name>
        <dbReference type="ChEBI" id="CHEBI:140327"/>
    </ligand>
</feature>
<dbReference type="SUPFAM" id="SSF53448">
    <property type="entry name" value="Nucleotide-diphospho-sugar transferases"/>
    <property type="match status" value="1"/>
</dbReference>
<evidence type="ECO:0000256" key="4">
    <source>
        <dbReference type="ARBA" id="ARBA00022679"/>
    </source>
</evidence>
<dbReference type="PANTHER" id="PTHR10462:SF33">
    <property type="entry name" value="ALPHA-1,3-GALACTOSYLTRANSFERASE 2"/>
    <property type="match status" value="1"/>
</dbReference>
<feature type="binding site" evidence="10">
    <location>
        <position position="108"/>
    </location>
    <ligand>
        <name>UDP-N-acetyl-alpha-D-galactosamine</name>
        <dbReference type="ChEBI" id="CHEBI:67138"/>
    </ligand>
</feature>
<dbReference type="InterPro" id="IPR005076">
    <property type="entry name" value="Glyco_trans_6"/>
</dbReference>
<evidence type="ECO:0000256" key="5">
    <source>
        <dbReference type="ARBA" id="ARBA00022692"/>
    </source>
</evidence>
<evidence type="ECO:0000256" key="3">
    <source>
        <dbReference type="ARBA" id="ARBA00022676"/>
    </source>
</evidence>
<evidence type="ECO:0000256" key="12">
    <source>
        <dbReference type="SAM" id="Phobius"/>
    </source>
</evidence>
<comment type="cofactor">
    <cofactor evidence="11">
        <name>Mn(2+)</name>
        <dbReference type="ChEBI" id="CHEBI:29035"/>
    </cofactor>
    <text evidence="11">Binds 1 Mn(2+) ion per subunit.</text>
</comment>
<organism evidence="13 14">
    <name type="scientific">Mugilogobius chulae</name>
    <name type="common">yellowstripe goby</name>
    <dbReference type="NCBI Taxonomy" id="88201"/>
    <lineage>
        <taxon>Eukaryota</taxon>
        <taxon>Metazoa</taxon>
        <taxon>Chordata</taxon>
        <taxon>Craniata</taxon>
        <taxon>Vertebrata</taxon>
        <taxon>Euteleostomi</taxon>
        <taxon>Actinopterygii</taxon>
        <taxon>Neopterygii</taxon>
        <taxon>Teleostei</taxon>
        <taxon>Neoteleostei</taxon>
        <taxon>Acanthomorphata</taxon>
        <taxon>Gobiaria</taxon>
        <taxon>Gobiiformes</taxon>
        <taxon>Gobioidei</taxon>
        <taxon>Gobiidae</taxon>
        <taxon>Gobionellinae</taxon>
        <taxon>Mugilogobius</taxon>
    </lineage>
</organism>
<accession>A0AAW0PDU5</accession>
<dbReference type="GO" id="GO:0005794">
    <property type="term" value="C:Golgi apparatus"/>
    <property type="evidence" value="ECO:0007669"/>
    <property type="project" value="TreeGrafter"/>
</dbReference>
<dbReference type="FunFam" id="3.90.550.10:FF:000022">
    <property type="entry name" value="Histo-blood group ABO system transferase"/>
    <property type="match status" value="1"/>
</dbReference>
<dbReference type="InterPro" id="IPR029044">
    <property type="entry name" value="Nucleotide-diphossugar_trans"/>
</dbReference>
<feature type="binding site" evidence="10">
    <location>
        <position position="284"/>
    </location>
    <ligand>
        <name>an alpha-L-fucosyl-(1-&gt;2)-beta-D-galactosyl derivative</name>
        <dbReference type="ChEBI" id="CHEBI:140327"/>
    </ligand>
</feature>
<comment type="subcellular location">
    <subcellularLocation>
        <location evidence="1">Membrane</location>
        <topology evidence="1">Single-pass type II membrane protein</topology>
    </subcellularLocation>
</comment>
<name>A0AAW0PDU5_9GOBI</name>
<dbReference type="AlphaFoldDB" id="A0AAW0PDU5"/>
<feature type="binding site" evidence="10">
    <location>
        <position position="228"/>
    </location>
    <ligand>
        <name>an alpha-L-fucosyl-(1-&gt;2)-beta-D-galactosyl derivative</name>
        <dbReference type="ChEBI" id="CHEBI:140327"/>
    </ligand>
</feature>
<keyword evidence="6" id="KW-0735">Signal-anchor</keyword>
<gene>
    <name evidence="13" type="ORF">WMY93_010512</name>
</gene>
<keyword evidence="11" id="KW-0464">Manganese</keyword>
<evidence type="ECO:0000256" key="2">
    <source>
        <dbReference type="ARBA" id="ARBA00010413"/>
    </source>
</evidence>
<evidence type="ECO:0000256" key="10">
    <source>
        <dbReference type="PIRSR" id="PIRSR605076-2"/>
    </source>
</evidence>